<feature type="transmembrane region" description="Helical" evidence="7">
    <location>
        <begin position="150"/>
        <end position="170"/>
    </location>
</feature>
<dbReference type="EMBL" id="JBHSKM010000044">
    <property type="protein sequence ID" value="MFC5219729.1"/>
    <property type="molecule type" value="Genomic_DNA"/>
</dbReference>
<dbReference type="Pfam" id="PF19053">
    <property type="entry name" value="EccD"/>
    <property type="match status" value="1"/>
</dbReference>
<evidence type="ECO:0000256" key="5">
    <source>
        <dbReference type="ARBA" id="ARBA00022989"/>
    </source>
</evidence>
<evidence type="ECO:0000256" key="2">
    <source>
        <dbReference type="ARBA" id="ARBA00006162"/>
    </source>
</evidence>
<comment type="caution">
    <text evidence="9">The sequence shown here is derived from an EMBL/GenBank/DDBJ whole genome shotgun (WGS) entry which is preliminary data.</text>
</comment>
<dbReference type="Gene3D" id="3.10.20.90">
    <property type="entry name" value="Phosphatidylinositol 3-kinase Catalytic Subunit, Chain A, domain 1"/>
    <property type="match status" value="1"/>
</dbReference>
<gene>
    <name evidence="9" type="primary">eccD</name>
    <name evidence="9" type="ORF">ACFPQ9_38480</name>
</gene>
<keyword evidence="3" id="KW-1003">Cell membrane</keyword>
<organism evidence="9 10">
    <name type="scientific">Streptomyces coerulescens</name>
    <dbReference type="NCBI Taxonomy" id="29304"/>
    <lineage>
        <taxon>Bacteria</taxon>
        <taxon>Bacillati</taxon>
        <taxon>Actinomycetota</taxon>
        <taxon>Actinomycetes</taxon>
        <taxon>Kitasatosporales</taxon>
        <taxon>Streptomycetaceae</taxon>
        <taxon>Streptomyces</taxon>
    </lineage>
</organism>
<name>A0ABW0CUU7_STRCD</name>
<proteinExistence type="inferred from homology"/>
<keyword evidence="10" id="KW-1185">Reference proteome</keyword>
<dbReference type="NCBIfam" id="TIGR03920">
    <property type="entry name" value="T7SS_EccD"/>
    <property type="match status" value="1"/>
</dbReference>
<sequence length="457" mass="46180">MTTAPPAAEATQVCRLTVDGPACRADLSVPVTTPVSALLPVLLGHVTTTPEQQGAPWVLQRLGDAPLDPEATPETAGLRHGDVLQLRPADAPLPALHFDDVSDGVAHSVSGGPGRWQPKLTRNLALALACLALAALAAALIGAGPGVPTAGASGLIALVLAAGCVGATRLRADRGSVLVAGIGAFAFTGLAGLTSRVGPDGGYTPGVLVAATGLVALAGVLLAFGALPLPAGSILATAVSVIAGAGLVEGAGLRPAQAAAVIAVALFVLGHIAPRVALRTARLRVPHLPHDAEELQEDIEPEQGDLVARRARIATAFLDMLAIASAIVWGVAAWLLAVHERDWAGWLLPLTLSMAVLLRARGMDGVLQRVPAVLVGAGGLGVVLVVRAAPAGRAAVLALLLAAAALLLVGAWRLPHGRLLPVWGHLGDLMEIVTALAVLPLLLQVLDGYAYFRGLAG</sequence>
<feature type="transmembrane region" description="Helical" evidence="7">
    <location>
        <begin position="124"/>
        <end position="144"/>
    </location>
</feature>
<feature type="transmembrane region" description="Helical" evidence="7">
    <location>
        <begin position="395"/>
        <end position="414"/>
    </location>
</feature>
<accession>A0ABW0CUU7</accession>
<feature type="domain" description="EccD-like transmembrane" evidence="8">
    <location>
        <begin position="121"/>
        <end position="455"/>
    </location>
</feature>
<evidence type="ECO:0000256" key="6">
    <source>
        <dbReference type="ARBA" id="ARBA00023136"/>
    </source>
</evidence>
<feature type="transmembrane region" description="Helical" evidence="7">
    <location>
        <begin position="258"/>
        <end position="278"/>
    </location>
</feature>
<feature type="transmembrane region" description="Helical" evidence="7">
    <location>
        <begin position="316"/>
        <end position="337"/>
    </location>
</feature>
<feature type="transmembrane region" description="Helical" evidence="7">
    <location>
        <begin position="426"/>
        <end position="446"/>
    </location>
</feature>
<comment type="similarity">
    <text evidence="2">Belongs to the EccD/Snm4 family.</text>
</comment>
<dbReference type="InterPro" id="IPR044049">
    <property type="entry name" value="EccD_transm"/>
</dbReference>
<reference evidence="10" key="1">
    <citation type="journal article" date="2019" name="Int. J. Syst. Evol. Microbiol.">
        <title>The Global Catalogue of Microorganisms (GCM) 10K type strain sequencing project: providing services to taxonomists for standard genome sequencing and annotation.</title>
        <authorList>
            <consortium name="The Broad Institute Genomics Platform"/>
            <consortium name="The Broad Institute Genome Sequencing Center for Infectious Disease"/>
            <person name="Wu L."/>
            <person name="Ma J."/>
        </authorList>
    </citation>
    <scope>NUCLEOTIDE SEQUENCE [LARGE SCALE GENOMIC DNA]</scope>
    <source>
        <strain evidence="10">KCTC 42586</strain>
    </source>
</reference>
<comment type="subcellular location">
    <subcellularLocation>
        <location evidence="1">Cell membrane</location>
        <topology evidence="1">Multi-pass membrane protein</topology>
    </subcellularLocation>
</comment>
<feature type="transmembrane region" description="Helical" evidence="7">
    <location>
        <begin position="177"/>
        <end position="195"/>
    </location>
</feature>
<evidence type="ECO:0000313" key="9">
    <source>
        <dbReference type="EMBL" id="MFC5219729.1"/>
    </source>
</evidence>
<evidence type="ECO:0000256" key="7">
    <source>
        <dbReference type="SAM" id="Phobius"/>
    </source>
</evidence>
<dbReference type="InterPro" id="IPR024962">
    <property type="entry name" value="YukD-like"/>
</dbReference>
<feature type="transmembrane region" description="Helical" evidence="7">
    <location>
        <begin position="207"/>
        <end position="227"/>
    </location>
</feature>
<feature type="transmembrane region" description="Helical" evidence="7">
    <location>
        <begin position="234"/>
        <end position="252"/>
    </location>
</feature>
<evidence type="ECO:0000256" key="3">
    <source>
        <dbReference type="ARBA" id="ARBA00022475"/>
    </source>
</evidence>
<dbReference type="RefSeq" id="WP_380863772.1">
    <property type="nucleotide sequence ID" value="NZ_JBHSKM010000044.1"/>
</dbReference>
<evidence type="ECO:0000313" key="10">
    <source>
        <dbReference type="Proteomes" id="UP001596263"/>
    </source>
</evidence>
<feature type="transmembrane region" description="Helical" evidence="7">
    <location>
        <begin position="372"/>
        <end position="389"/>
    </location>
</feature>
<dbReference type="InterPro" id="IPR006707">
    <property type="entry name" value="T7SS_EccD"/>
</dbReference>
<dbReference type="Pfam" id="PF08817">
    <property type="entry name" value="YukD"/>
    <property type="match status" value="1"/>
</dbReference>
<evidence type="ECO:0000259" key="8">
    <source>
        <dbReference type="Pfam" id="PF19053"/>
    </source>
</evidence>
<keyword evidence="6 7" id="KW-0472">Membrane</keyword>
<evidence type="ECO:0000256" key="4">
    <source>
        <dbReference type="ARBA" id="ARBA00022692"/>
    </source>
</evidence>
<keyword evidence="5 7" id="KW-1133">Transmembrane helix</keyword>
<dbReference type="Proteomes" id="UP001596263">
    <property type="component" value="Unassembled WGS sequence"/>
</dbReference>
<protein>
    <submittedName>
        <fullName evidence="9">Type VII secretion integral membrane protein EccD</fullName>
    </submittedName>
</protein>
<evidence type="ECO:0000256" key="1">
    <source>
        <dbReference type="ARBA" id="ARBA00004651"/>
    </source>
</evidence>
<keyword evidence="4 7" id="KW-0812">Transmembrane</keyword>